<dbReference type="InterPro" id="IPR020271">
    <property type="entry name" value="Uncharacterised_MJ1172"/>
</dbReference>
<accession>A0A1Q6A1F0</accession>
<gene>
    <name evidence="1" type="ORF">RG47T_3310</name>
</gene>
<dbReference type="Proteomes" id="UP000186720">
    <property type="component" value="Unassembled WGS sequence"/>
</dbReference>
<organism evidence="1 2">
    <name type="scientific">Mucilaginibacter polytrichastri</name>
    <dbReference type="NCBI Taxonomy" id="1302689"/>
    <lineage>
        <taxon>Bacteria</taxon>
        <taxon>Pseudomonadati</taxon>
        <taxon>Bacteroidota</taxon>
        <taxon>Sphingobacteriia</taxon>
        <taxon>Sphingobacteriales</taxon>
        <taxon>Sphingobacteriaceae</taxon>
        <taxon>Mucilaginibacter</taxon>
    </lineage>
</organism>
<name>A0A1Q6A1F0_9SPHI</name>
<reference evidence="1 2" key="1">
    <citation type="submission" date="2016-11" db="EMBL/GenBank/DDBJ databases">
        <title>Whole Genome Sequencing of Mucilaginibacter polytrichastri RG4-7(T) isolated from the moss sample.</title>
        <authorList>
            <person name="Li Y."/>
        </authorList>
    </citation>
    <scope>NUCLEOTIDE SEQUENCE [LARGE SCALE GENOMIC DNA]</scope>
    <source>
        <strain evidence="1 2">RG4-7</strain>
    </source>
</reference>
<dbReference type="AlphaFoldDB" id="A0A1Q6A1F0"/>
<proteinExistence type="predicted"/>
<dbReference type="STRING" id="1302689.RG47T_3310"/>
<dbReference type="EMBL" id="MPPL01000001">
    <property type="protein sequence ID" value="OKS87847.1"/>
    <property type="molecule type" value="Genomic_DNA"/>
</dbReference>
<sequence>MIMHPKNKEQLTALKAIAKALKIDFETKKSPYDPEFVKDILQAREDIKNGKGVKTAIEDLWK</sequence>
<comment type="caution">
    <text evidence="1">The sequence shown here is derived from an EMBL/GenBank/DDBJ whole genome shotgun (WGS) entry which is preliminary data.</text>
</comment>
<evidence type="ECO:0000313" key="1">
    <source>
        <dbReference type="EMBL" id="OKS87847.1"/>
    </source>
</evidence>
<dbReference type="Pfam" id="PF10884">
    <property type="entry name" value="DUF2683"/>
    <property type="match status" value="1"/>
</dbReference>
<keyword evidence="2" id="KW-1185">Reference proteome</keyword>
<evidence type="ECO:0000313" key="2">
    <source>
        <dbReference type="Proteomes" id="UP000186720"/>
    </source>
</evidence>
<protein>
    <submittedName>
        <fullName evidence="1">Uncharacterized protein</fullName>
    </submittedName>
</protein>